<comment type="caution">
    <text evidence="2">The sequence shown here is derived from an EMBL/GenBank/DDBJ whole genome shotgun (WGS) entry which is preliminary data.</text>
</comment>
<dbReference type="Proteomes" id="UP001497744">
    <property type="component" value="Unassembled WGS sequence"/>
</dbReference>
<keyword evidence="1" id="KW-0812">Transmembrane</keyword>
<keyword evidence="1" id="KW-0472">Membrane</keyword>
<dbReference type="EMBL" id="BPLF01000006">
    <property type="protein sequence ID" value="GIX65984.1"/>
    <property type="molecule type" value="Genomic_DNA"/>
</dbReference>
<sequence>MVIGYCVPPKNLKEAIDWVLRVIGKDSGNNGNEAIKGLAEELKKLFDKDAGEVARGVLTVMGKSITDLADKLGEVEEDVSNSFVNKRKIFAVLEAYLQYYRGTFENVRDYGSRVSGQDRDKLKGWLTGESSGLISKLAEGLKTFIGWQNGSVGNDGIGKQGSYQSSYKPDQVKWPAESESDQRTCALIFLGIAPMLFYGLTYLYWWCEGQDGWSGQNFTNGFSTLSKFMTTIGFENKYLNNRQNTGQNIAQILKQALPELTKNANEHYPEYLRKLLKEPVSSTSPLSCCHLIASPLFTPNSTYDVQTASPVSPSFLGYSGLGALAGGAYGFNLGGLGTFMSALLA</sequence>
<evidence type="ECO:0000313" key="2">
    <source>
        <dbReference type="EMBL" id="GIX65984.1"/>
    </source>
</evidence>
<reference evidence="2 3" key="1">
    <citation type="submission" date="2021-06" db="EMBL/GenBank/DDBJ databases">
        <title>Genome sequence of Babesia caballi.</title>
        <authorList>
            <person name="Yamagishi J."/>
            <person name="Kidaka T."/>
            <person name="Ochi A."/>
        </authorList>
    </citation>
    <scope>NUCLEOTIDE SEQUENCE [LARGE SCALE GENOMIC DNA]</scope>
    <source>
        <strain evidence="2">USDA-D6B2</strain>
    </source>
</reference>
<evidence type="ECO:0000256" key="1">
    <source>
        <dbReference type="SAM" id="Phobius"/>
    </source>
</evidence>
<gene>
    <name evidence="2" type="ORF">BcabD6B2_54200</name>
</gene>
<evidence type="ECO:0000313" key="3">
    <source>
        <dbReference type="Proteomes" id="UP001497744"/>
    </source>
</evidence>
<dbReference type="AlphaFoldDB" id="A0AAV4M580"/>
<keyword evidence="3" id="KW-1185">Reference proteome</keyword>
<dbReference type="GeneID" id="94197465"/>
<keyword evidence="1" id="KW-1133">Transmembrane helix</keyword>
<feature type="transmembrane region" description="Helical" evidence="1">
    <location>
        <begin position="185"/>
        <end position="206"/>
    </location>
</feature>
<protein>
    <submittedName>
        <fullName evidence="2">Variant erythrocyte surface antigen-1 family protein</fullName>
    </submittedName>
</protein>
<proteinExistence type="predicted"/>
<name>A0AAV4M580_BABCB</name>
<accession>A0AAV4M580</accession>
<dbReference type="RefSeq" id="XP_067718053.1">
    <property type="nucleotide sequence ID" value="XM_067861952.1"/>
</dbReference>
<organism evidence="2 3">
    <name type="scientific">Babesia caballi</name>
    <dbReference type="NCBI Taxonomy" id="5871"/>
    <lineage>
        <taxon>Eukaryota</taxon>
        <taxon>Sar</taxon>
        <taxon>Alveolata</taxon>
        <taxon>Apicomplexa</taxon>
        <taxon>Aconoidasida</taxon>
        <taxon>Piroplasmida</taxon>
        <taxon>Babesiidae</taxon>
        <taxon>Babesia</taxon>
    </lineage>
</organism>